<dbReference type="EMBL" id="NVUU01000013">
    <property type="protein sequence ID" value="PCI95628.1"/>
    <property type="molecule type" value="Genomic_DNA"/>
</dbReference>
<dbReference type="AlphaFoldDB" id="A0A2A4YLC7"/>
<gene>
    <name evidence="2" type="ORF">COB11_01670</name>
</gene>
<dbReference type="PANTHER" id="PTHR46112:SF2">
    <property type="entry name" value="XAA-PRO AMINOPEPTIDASE P-RELATED"/>
    <property type="match status" value="1"/>
</dbReference>
<dbReference type="InterPro" id="IPR050659">
    <property type="entry name" value="Peptidase_M24B"/>
</dbReference>
<dbReference type="InterPro" id="IPR036005">
    <property type="entry name" value="Creatinase/aminopeptidase-like"/>
</dbReference>
<dbReference type="Proteomes" id="UP000217838">
    <property type="component" value="Unassembled WGS sequence"/>
</dbReference>
<feature type="domain" description="Peptidase M24" evidence="1">
    <location>
        <begin position="56"/>
        <end position="256"/>
    </location>
</feature>
<dbReference type="SUPFAM" id="SSF55920">
    <property type="entry name" value="Creatinase/aminopeptidase"/>
    <property type="match status" value="1"/>
</dbReference>
<dbReference type="Gene3D" id="3.90.230.10">
    <property type="entry name" value="Creatinase/methionine aminopeptidase superfamily"/>
    <property type="match status" value="1"/>
</dbReference>
<protein>
    <recommendedName>
        <fullName evidence="1">Peptidase M24 domain-containing protein</fullName>
    </recommendedName>
</protein>
<evidence type="ECO:0000313" key="2">
    <source>
        <dbReference type="EMBL" id="PCI95628.1"/>
    </source>
</evidence>
<sequence>MSKIKTLYFDGEKTSYKQFLFLKKLAKGAGIACKEGDNPATRLRLIKTKQEIKALQKSSDLLVKSVAFAKTKLKEGVTEIEIAKAFEIYALKHGAEKLSFETIVAFGANSSMPHHRSGSKKLKKSDCVLIDAGLFVDNYASDMTRFFFQENTNKEMKKIYAIVREVHKEVLLAIKPGVKVKYLGELATKITKEHGYKTVHALGHGVGLEVHETPRISTAAKEEYVLEENMVITIEPGIYVPSLGGVRYEDMLLITKNGYKNFYK</sequence>
<dbReference type="Pfam" id="PF00557">
    <property type="entry name" value="Peptidase_M24"/>
    <property type="match status" value="1"/>
</dbReference>
<name>A0A2A4YLC7_UNCAE</name>
<dbReference type="PANTHER" id="PTHR46112">
    <property type="entry name" value="AMINOPEPTIDASE"/>
    <property type="match status" value="1"/>
</dbReference>
<organism evidence="2 3">
    <name type="scientific">Aerophobetes bacterium</name>
    <dbReference type="NCBI Taxonomy" id="2030807"/>
    <lineage>
        <taxon>Bacteria</taxon>
        <taxon>Candidatus Aerophobota</taxon>
    </lineage>
</organism>
<accession>A0A2A4YLC7</accession>
<reference evidence="3" key="1">
    <citation type="submission" date="2017-08" db="EMBL/GenBank/DDBJ databases">
        <title>A dynamic microbial community with high functional redundancy inhabits the cold, oxic subseafloor aquifer.</title>
        <authorList>
            <person name="Tully B.J."/>
            <person name="Wheat C.G."/>
            <person name="Glazer B.T."/>
            <person name="Huber J.A."/>
        </authorList>
    </citation>
    <scope>NUCLEOTIDE SEQUENCE [LARGE SCALE GENOMIC DNA]</scope>
</reference>
<dbReference type="InterPro" id="IPR000994">
    <property type="entry name" value="Pept_M24"/>
</dbReference>
<evidence type="ECO:0000259" key="1">
    <source>
        <dbReference type="Pfam" id="PF00557"/>
    </source>
</evidence>
<evidence type="ECO:0000313" key="3">
    <source>
        <dbReference type="Proteomes" id="UP000217838"/>
    </source>
</evidence>
<comment type="caution">
    <text evidence="2">The sequence shown here is derived from an EMBL/GenBank/DDBJ whole genome shotgun (WGS) entry which is preliminary data.</text>
</comment>
<proteinExistence type="predicted"/>